<gene>
    <name evidence="1" type="ORF">G0B22_25240</name>
    <name evidence="2" type="ORF">GNB72_004919</name>
</gene>
<dbReference type="InterPro" id="IPR009414">
    <property type="entry name" value="DUF1064"/>
</dbReference>
<dbReference type="EMBL" id="DAAMGI010000044">
    <property type="protein sequence ID" value="HAC6549529.1"/>
    <property type="molecule type" value="Genomic_DNA"/>
</dbReference>
<organism evidence="2">
    <name type="scientific">Salmonella enterica subsp. enterica serovar Heidelberg</name>
    <dbReference type="NCBI Taxonomy" id="611"/>
    <lineage>
        <taxon>Bacteria</taxon>
        <taxon>Pseudomonadati</taxon>
        <taxon>Pseudomonadota</taxon>
        <taxon>Gammaproteobacteria</taxon>
        <taxon>Enterobacterales</taxon>
        <taxon>Enterobacteriaceae</taxon>
        <taxon>Salmonella</taxon>
    </lineage>
</organism>
<dbReference type="Gene3D" id="3.40.91.30">
    <property type="match status" value="1"/>
</dbReference>
<proteinExistence type="predicted"/>
<dbReference type="AlphaFoldDB" id="A0A735IH99"/>
<dbReference type="EMBL" id="DAASTI010000064">
    <property type="protein sequence ID" value="HAE6943040.1"/>
    <property type="molecule type" value="Genomic_DNA"/>
</dbReference>
<accession>A0A735IH99</accession>
<comment type="caution">
    <text evidence="2">The sequence shown here is derived from an EMBL/GenBank/DDBJ whole genome shotgun (WGS) entry which is preliminary data.</text>
</comment>
<sequence length="114" mass="13239">MKKQLQVLGRLKTGQMNKTESAYCQHLELRKHAREIAWYRFEGIKLRLADNTFYTPDFAVMLTTGEMELHEVKGFWTDDARVKTKVAADQYPFRIIGVTVKPKKTGGGWNVEEF</sequence>
<protein>
    <submittedName>
        <fullName evidence="2">DUF1064 domain-containing protein</fullName>
    </submittedName>
</protein>
<reference evidence="2" key="1">
    <citation type="journal article" date="2018" name="Genome Biol.">
        <title>SKESA: strategic k-mer extension for scrupulous assemblies.</title>
        <authorList>
            <person name="Souvorov A."/>
            <person name="Agarwala R."/>
            <person name="Lipman D.J."/>
        </authorList>
    </citation>
    <scope>NUCLEOTIDE SEQUENCE</scope>
    <source>
        <strain evidence="2">IVB 588/24</strain>
    </source>
</reference>
<name>A0A735IH99_SALET</name>
<dbReference type="Pfam" id="PF06356">
    <property type="entry name" value="DUF1064"/>
    <property type="match status" value="1"/>
</dbReference>
<evidence type="ECO:0000313" key="2">
    <source>
        <dbReference type="EMBL" id="HAE6943040.1"/>
    </source>
</evidence>
<evidence type="ECO:0000313" key="1">
    <source>
        <dbReference type="EMBL" id="HAC6549529.1"/>
    </source>
</evidence>
<reference evidence="2" key="2">
    <citation type="submission" date="2018-07" db="EMBL/GenBank/DDBJ databases">
        <authorList>
            <consortium name="NCBI Pathogen Detection Project"/>
        </authorList>
    </citation>
    <scope>NUCLEOTIDE SEQUENCE</scope>
    <source>
        <strain evidence="2">IVB 588/24</strain>
    </source>
</reference>